<evidence type="ECO:0000313" key="1">
    <source>
        <dbReference type="EMBL" id="MDQ0350155.1"/>
    </source>
</evidence>
<accession>A0ABU0DPM5</accession>
<protein>
    <submittedName>
        <fullName evidence="1">Uncharacterized protein</fullName>
    </submittedName>
</protein>
<name>A0ABU0DPM5_9HYPH</name>
<organism evidence="1 2">
    <name type="scientific">Ancylobacter vacuolatus</name>
    <dbReference type="NCBI Taxonomy" id="223389"/>
    <lineage>
        <taxon>Bacteria</taxon>
        <taxon>Pseudomonadati</taxon>
        <taxon>Pseudomonadota</taxon>
        <taxon>Alphaproteobacteria</taxon>
        <taxon>Hyphomicrobiales</taxon>
        <taxon>Xanthobacteraceae</taxon>
        <taxon>Ancylobacter</taxon>
    </lineage>
</organism>
<dbReference type="EMBL" id="JAUSUH010000019">
    <property type="protein sequence ID" value="MDQ0350155.1"/>
    <property type="molecule type" value="Genomic_DNA"/>
</dbReference>
<evidence type="ECO:0000313" key="2">
    <source>
        <dbReference type="Proteomes" id="UP001238467"/>
    </source>
</evidence>
<dbReference type="RefSeq" id="WP_307064450.1">
    <property type="nucleotide sequence ID" value="NZ_JAUSUH010000019.1"/>
</dbReference>
<sequence length="252" mass="27899">MTLSDFLELTQATQSPLSLVHCTTVDQGVQMLASGELRPTHCGVYDDDLLYLFYGRPAYKPAERAGASYMVELAPMCLVLKPSLLASARRSLPFDSGGFSRYENLIGRGLSRQDFELSGDETAPSRLVTAFYGNNRNYYEQLPLQQPQFDVSRRTARALARLISDTSIRNDDDRCGTIEVQFSQPIRIAEALQAIVAPAAMLADPEVQRILEASPDAIPLAYKIYGRFNPANYASAIYERVEQVLEGQGAFA</sequence>
<reference evidence="1 2" key="1">
    <citation type="submission" date="2023-07" db="EMBL/GenBank/DDBJ databases">
        <title>Genomic Encyclopedia of Type Strains, Phase IV (KMG-IV): sequencing the most valuable type-strain genomes for metagenomic binning, comparative biology and taxonomic classification.</title>
        <authorList>
            <person name="Goeker M."/>
        </authorList>
    </citation>
    <scope>NUCLEOTIDE SEQUENCE [LARGE SCALE GENOMIC DNA]</scope>
    <source>
        <strain evidence="1 2">DSM 1277</strain>
    </source>
</reference>
<comment type="caution">
    <text evidence="1">The sequence shown here is derived from an EMBL/GenBank/DDBJ whole genome shotgun (WGS) entry which is preliminary data.</text>
</comment>
<keyword evidence="2" id="KW-1185">Reference proteome</keyword>
<gene>
    <name evidence="1" type="ORF">J2S76_004612</name>
</gene>
<proteinExistence type="predicted"/>
<dbReference type="Proteomes" id="UP001238467">
    <property type="component" value="Unassembled WGS sequence"/>
</dbReference>